<dbReference type="EMBL" id="CP001087">
    <property type="protein sequence ID" value="ACN14500.1"/>
    <property type="molecule type" value="Genomic_DNA"/>
</dbReference>
<feature type="domain" description="RCK C-terminal" evidence="10">
    <location>
        <begin position="566"/>
        <end position="652"/>
    </location>
</feature>
<dbReference type="InterPro" id="IPR006037">
    <property type="entry name" value="RCK_C"/>
</dbReference>
<dbReference type="InterPro" id="IPR003148">
    <property type="entry name" value="RCK_N"/>
</dbReference>
<keyword evidence="4" id="KW-0406">Ion transport</keyword>
<keyword evidence="3" id="KW-0813">Transport</keyword>
<dbReference type="PANTHER" id="PTHR42751:SF1">
    <property type="entry name" value="CATION_PROTON ANTIPORTER YBAL-RELATED"/>
    <property type="match status" value="1"/>
</dbReference>
<accession>C0Q910</accession>
<dbReference type="Gene3D" id="1.20.1530.20">
    <property type="match status" value="1"/>
</dbReference>
<feature type="transmembrane region" description="Helical" evidence="8">
    <location>
        <begin position="87"/>
        <end position="109"/>
    </location>
</feature>
<dbReference type="PROSITE" id="PS51201">
    <property type="entry name" value="RCK_N"/>
    <property type="match status" value="1"/>
</dbReference>
<organism evidence="11 12">
    <name type="scientific">Desulforapulum autotrophicum (strain ATCC 43914 / DSM 3382 / VKM B-1955 / HRM2)</name>
    <name type="common">Desulfobacterium autotrophicum</name>
    <dbReference type="NCBI Taxonomy" id="177437"/>
    <lineage>
        <taxon>Bacteria</taxon>
        <taxon>Pseudomonadati</taxon>
        <taxon>Thermodesulfobacteriota</taxon>
        <taxon>Desulfobacteria</taxon>
        <taxon>Desulfobacterales</taxon>
        <taxon>Desulfobacteraceae</taxon>
        <taxon>Desulforapulum</taxon>
    </lineage>
</organism>
<protein>
    <submittedName>
        <fullName evidence="11">Proton/hydrogen exchanger family protein</fullName>
    </submittedName>
</protein>
<evidence type="ECO:0000256" key="3">
    <source>
        <dbReference type="ARBA" id="ARBA00022448"/>
    </source>
</evidence>
<evidence type="ECO:0000256" key="4">
    <source>
        <dbReference type="ARBA" id="ARBA00022538"/>
    </source>
</evidence>
<feature type="transmembrane region" description="Helical" evidence="8">
    <location>
        <begin position="215"/>
        <end position="243"/>
    </location>
</feature>
<dbReference type="eggNOG" id="COG4651">
    <property type="taxonomic scope" value="Bacteria"/>
</dbReference>
<sequence length="658" mass="72335">MGIAGDIVIIVMAAFIGALLAQRLRQPLILGYILAGVAVGPHTGGVTVSGIHEIEMLAEIGIALLLFALGLEFSFKELKPIRRIALIGTPIQIFLTMVFGFCTGQAFGWPWMQSLWFGALISLSSTMVLLKTLENQGRMGTLSSRVMIGMLIVQDLTIVPMMIILPQLNHPRAGLPLLAMAAVKAVCFLLVMIIAGTRVIPLVMKRVAHWNSRELFLLSTVAMGLGIGYGTYLFGLSFAFGAFVAGMLLSESDYGYQALSDIIPLRDIFSLLFFTSVGMLFDPRYLINHLGTVMLLVLIIMVGKGLIFGFLSKAFGYRNVIPLAMALGLSQVGEFSFVLARVGVSTHSISADFYSLILTTTIITMFLTPFVSGWTTPLYALRNKWGKAYTFQTINLPEQGLKDHLVIAGGGRVGQYIADVLQKIGVCFVIIEFDCRRVEQLKSFGFPLIYGDASQPVILEAANIERSKLLLVTTPAAVVARAITLLVKKIQPDLHVVTRADSLDQMKEFQNNGVYHIVQPELETGLEFTRQALLHLDLPIERIQQFTDEIRHNLYQPLYDSQTEYKSIAQLENSSRLFQLTWITIQPGSPLAGMSIGQSKIRTLTGVTIAGILREGLLNSNPDPDFNLEEQDTLGVLGTTEQLTAFRNLSKSPELEKA</sequence>
<evidence type="ECO:0000256" key="7">
    <source>
        <dbReference type="ARBA" id="ARBA00023136"/>
    </source>
</evidence>
<dbReference type="HOGENOM" id="CLU_005126_9_0_7"/>
<evidence type="ECO:0000256" key="6">
    <source>
        <dbReference type="ARBA" id="ARBA00022989"/>
    </source>
</evidence>
<proteinExistence type="inferred from homology"/>
<dbReference type="GO" id="GO:0008324">
    <property type="term" value="F:monoatomic cation transmembrane transporter activity"/>
    <property type="evidence" value="ECO:0007669"/>
    <property type="project" value="InterPro"/>
</dbReference>
<gene>
    <name evidence="11" type="ordered locus">HRM2_13910</name>
</gene>
<dbReference type="GO" id="GO:0006813">
    <property type="term" value="P:potassium ion transport"/>
    <property type="evidence" value="ECO:0007669"/>
    <property type="project" value="UniProtKB-KW"/>
</dbReference>
<dbReference type="KEGG" id="dat:HRM2_13910"/>
<keyword evidence="4" id="KW-0633">Potassium transport</keyword>
<dbReference type="Pfam" id="PF02254">
    <property type="entry name" value="TrkA_N"/>
    <property type="match status" value="1"/>
</dbReference>
<feature type="transmembrane region" description="Helical" evidence="8">
    <location>
        <begin position="263"/>
        <end position="281"/>
    </location>
</feature>
<reference evidence="11 12" key="1">
    <citation type="journal article" date="2009" name="Environ. Microbiol.">
        <title>Genome sequence of Desulfobacterium autotrophicum HRM2, a marine sulfate reducer oxidizing organic carbon completely to carbon dioxide.</title>
        <authorList>
            <person name="Strittmatter A.W."/>
            <person name="Liesegang H."/>
            <person name="Rabus R."/>
            <person name="Decker I."/>
            <person name="Amann J."/>
            <person name="Andres S."/>
            <person name="Henne A."/>
            <person name="Fricke W.F."/>
            <person name="Martinez-Arias R."/>
            <person name="Bartels D."/>
            <person name="Goesmann A."/>
            <person name="Krause L."/>
            <person name="Puehler A."/>
            <person name="Klenk H.P."/>
            <person name="Richter M."/>
            <person name="Schuler M."/>
            <person name="Gloeckner F.O."/>
            <person name="Meyerdierks A."/>
            <person name="Gottschalk G."/>
            <person name="Amann R."/>
        </authorList>
    </citation>
    <scope>NUCLEOTIDE SEQUENCE [LARGE SCALE GENOMIC DNA]</scope>
    <source>
        <strain evidence="12">ATCC 43914 / DSM 3382 / HRM2</strain>
    </source>
</reference>
<dbReference type="eggNOG" id="COG1226">
    <property type="taxonomic scope" value="Bacteria"/>
</dbReference>
<comment type="similarity">
    <text evidence="2">Belongs to the monovalent cation:proton antiporter 2 (CPA2) transporter (TC 2.A.37) family.</text>
</comment>
<feature type="transmembrane region" description="Helical" evidence="8">
    <location>
        <begin position="356"/>
        <end position="374"/>
    </location>
</feature>
<dbReference type="InterPro" id="IPR006153">
    <property type="entry name" value="Cation/H_exchanger_TM"/>
</dbReference>
<dbReference type="SUPFAM" id="SSF116726">
    <property type="entry name" value="TrkA C-terminal domain-like"/>
    <property type="match status" value="1"/>
</dbReference>
<comment type="subcellular location">
    <subcellularLocation>
        <location evidence="1">Membrane</location>
        <topology evidence="1">Multi-pass membrane protein</topology>
    </subcellularLocation>
</comment>
<dbReference type="Gene3D" id="3.40.50.720">
    <property type="entry name" value="NAD(P)-binding Rossmann-like Domain"/>
    <property type="match status" value="1"/>
</dbReference>
<feature type="transmembrane region" description="Helical" evidence="8">
    <location>
        <begin position="323"/>
        <end position="344"/>
    </location>
</feature>
<feature type="transmembrane region" description="Helical" evidence="8">
    <location>
        <begin position="293"/>
        <end position="311"/>
    </location>
</feature>
<feature type="transmembrane region" description="Helical" evidence="8">
    <location>
        <begin position="115"/>
        <end position="133"/>
    </location>
</feature>
<dbReference type="STRING" id="177437.HRM2_13910"/>
<evidence type="ECO:0000313" key="12">
    <source>
        <dbReference type="Proteomes" id="UP000000442"/>
    </source>
</evidence>
<keyword evidence="6 8" id="KW-1133">Transmembrane helix</keyword>
<dbReference type="eggNOG" id="COG0490">
    <property type="taxonomic scope" value="Bacteria"/>
</dbReference>
<dbReference type="InterPro" id="IPR036291">
    <property type="entry name" value="NAD(P)-bd_dom_sf"/>
</dbReference>
<feature type="transmembrane region" description="Helical" evidence="8">
    <location>
        <begin position="6"/>
        <end position="22"/>
    </location>
</feature>
<dbReference type="InterPro" id="IPR038770">
    <property type="entry name" value="Na+/solute_symporter_sf"/>
</dbReference>
<evidence type="ECO:0000313" key="11">
    <source>
        <dbReference type="EMBL" id="ACN14500.1"/>
    </source>
</evidence>
<feature type="transmembrane region" description="Helical" evidence="8">
    <location>
        <begin position="145"/>
        <end position="165"/>
    </location>
</feature>
<dbReference type="PANTHER" id="PTHR42751">
    <property type="entry name" value="SODIUM/HYDROGEN EXCHANGER FAMILY/TRKA DOMAIN PROTEIN"/>
    <property type="match status" value="1"/>
</dbReference>
<evidence type="ECO:0000256" key="8">
    <source>
        <dbReference type="SAM" id="Phobius"/>
    </source>
</evidence>
<dbReference type="SUPFAM" id="SSF51735">
    <property type="entry name" value="NAD(P)-binding Rossmann-fold domains"/>
    <property type="match status" value="1"/>
</dbReference>
<feature type="transmembrane region" description="Helical" evidence="8">
    <location>
        <begin position="57"/>
        <end position="75"/>
    </location>
</feature>
<dbReference type="AlphaFoldDB" id="C0Q910"/>
<dbReference type="GO" id="GO:0016020">
    <property type="term" value="C:membrane"/>
    <property type="evidence" value="ECO:0007669"/>
    <property type="project" value="UniProtKB-SubCell"/>
</dbReference>
<keyword evidence="5 8" id="KW-0812">Transmembrane</keyword>
<dbReference type="GO" id="GO:0015297">
    <property type="term" value="F:antiporter activity"/>
    <property type="evidence" value="ECO:0007669"/>
    <property type="project" value="InterPro"/>
</dbReference>
<evidence type="ECO:0000256" key="1">
    <source>
        <dbReference type="ARBA" id="ARBA00004141"/>
    </source>
</evidence>
<feature type="domain" description="RCK N-terminal" evidence="9">
    <location>
        <begin position="402"/>
        <end position="522"/>
    </location>
</feature>
<dbReference type="GO" id="GO:1902600">
    <property type="term" value="P:proton transmembrane transport"/>
    <property type="evidence" value="ECO:0007669"/>
    <property type="project" value="InterPro"/>
</dbReference>
<dbReference type="Pfam" id="PF02080">
    <property type="entry name" value="TrkA_C"/>
    <property type="match status" value="1"/>
</dbReference>
<dbReference type="Proteomes" id="UP000000442">
    <property type="component" value="Chromosome"/>
</dbReference>
<keyword evidence="7 8" id="KW-0472">Membrane</keyword>
<evidence type="ECO:0000259" key="9">
    <source>
        <dbReference type="PROSITE" id="PS51201"/>
    </source>
</evidence>
<keyword evidence="4" id="KW-0630">Potassium</keyword>
<evidence type="ECO:0000259" key="10">
    <source>
        <dbReference type="PROSITE" id="PS51202"/>
    </source>
</evidence>
<feature type="transmembrane region" description="Helical" evidence="8">
    <location>
        <begin position="29"/>
        <end position="51"/>
    </location>
</feature>
<dbReference type="OrthoDB" id="9781411at2"/>
<dbReference type="Gene3D" id="3.30.70.1450">
    <property type="entry name" value="Regulator of K+ conductance, C-terminal domain"/>
    <property type="match status" value="1"/>
</dbReference>
<dbReference type="InterPro" id="IPR036721">
    <property type="entry name" value="RCK_C_sf"/>
</dbReference>
<dbReference type="Pfam" id="PF00999">
    <property type="entry name" value="Na_H_Exchanger"/>
    <property type="match status" value="1"/>
</dbReference>
<dbReference type="RefSeq" id="WP_015903287.1">
    <property type="nucleotide sequence ID" value="NC_012108.1"/>
</dbReference>
<evidence type="ECO:0000256" key="5">
    <source>
        <dbReference type="ARBA" id="ARBA00022692"/>
    </source>
</evidence>
<dbReference type="PROSITE" id="PS51202">
    <property type="entry name" value="RCK_C"/>
    <property type="match status" value="1"/>
</dbReference>
<name>C0Q910_DESAH</name>
<evidence type="ECO:0000256" key="2">
    <source>
        <dbReference type="ARBA" id="ARBA00005551"/>
    </source>
</evidence>
<keyword evidence="12" id="KW-1185">Reference proteome</keyword>
<feature type="transmembrane region" description="Helical" evidence="8">
    <location>
        <begin position="177"/>
        <end position="203"/>
    </location>
</feature>